<sequence>MGWKTVRDLLPALLLHVAAAAVHVMSTVGLSGRPGALYEGALALMALVVPMSALLALLSGMRRLGAALFLLSYLGVAALTLIGHLGLDYLVTALYSDPSPYRTAFFASAMVMPLIQVHGIVESLRAWGLLAEPRRNRLLSK</sequence>
<keyword evidence="1" id="KW-0812">Transmembrane</keyword>
<dbReference type="Proteomes" id="UP001519289">
    <property type="component" value="Unassembled WGS sequence"/>
</dbReference>
<gene>
    <name evidence="2" type="ORF">J2Z79_003000</name>
</gene>
<proteinExistence type="predicted"/>
<comment type="caution">
    <text evidence="2">The sequence shown here is derived from an EMBL/GenBank/DDBJ whole genome shotgun (WGS) entry which is preliminary data.</text>
</comment>
<evidence type="ECO:0000313" key="2">
    <source>
        <dbReference type="EMBL" id="MBP2019558.1"/>
    </source>
</evidence>
<evidence type="ECO:0000256" key="1">
    <source>
        <dbReference type="SAM" id="Phobius"/>
    </source>
</evidence>
<evidence type="ECO:0000313" key="3">
    <source>
        <dbReference type="Proteomes" id="UP001519289"/>
    </source>
</evidence>
<dbReference type="RefSeq" id="WP_209467663.1">
    <property type="nucleotide sequence ID" value="NZ_JAGGLG010000030.1"/>
</dbReference>
<dbReference type="EMBL" id="JAGGLG010000030">
    <property type="protein sequence ID" value="MBP2019558.1"/>
    <property type="molecule type" value="Genomic_DNA"/>
</dbReference>
<keyword evidence="3" id="KW-1185">Reference proteome</keyword>
<protein>
    <submittedName>
        <fullName evidence="2">Uncharacterized protein</fullName>
    </submittedName>
</protein>
<accession>A0ABS4JVG9</accession>
<feature type="transmembrane region" description="Helical" evidence="1">
    <location>
        <begin position="36"/>
        <end position="57"/>
    </location>
</feature>
<name>A0ABS4JVG9_9FIRM</name>
<keyword evidence="1" id="KW-1133">Transmembrane helix</keyword>
<keyword evidence="1" id="KW-0472">Membrane</keyword>
<feature type="transmembrane region" description="Helical" evidence="1">
    <location>
        <begin position="64"/>
        <end position="85"/>
    </location>
</feature>
<organism evidence="2 3">
    <name type="scientific">Symbiobacterium terraclitae</name>
    <dbReference type="NCBI Taxonomy" id="557451"/>
    <lineage>
        <taxon>Bacteria</taxon>
        <taxon>Bacillati</taxon>
        <taxon>Bacillota</taxon>
        <taxon>Clostridia</taxon>
        <taxon>Eubacteriales</taxon>
        <taxon>Symbiobacteriaceae</taxon>
        <taxon>Symbiobacterium</taxon>
    </lineage>
</organism>
<reference evidence="2 3" key="1">
    <citation type="submission" date="2021-03" db="EMBL/GenBank/DDBJ databases">
        <title>Genomic Encyclopedia of Type Strains, Phase IV (KMG-IV): sequencing the most valuable type-strain genomes for metagenomic binning, comparative biology and taxonomic classification.</title>
        <authorList>
            <person name="Goeker M."/>
        </authorList>
    </citation>
    <scope>NUCLEOTIDE SEQUENCE [LARGE SCALE GENOMIC DNA]</scope>
    <source>
        <strain evidence="2 3">DSM 27138</strain>
    </source>
</reference>
<feature type="transmembrane region" description="Helical" evidence="1">
    <location>
        <begin position="105"/>
        <end position="127"/>
    </location>
</feature>